<dbReference type="SUPFAM" id="SSF82607">
    <property type="entry name" value="YbaB-like"/>
    <property type="match status" value="1"/>
</dbReference>
<evidence type="ECO:0000256" key="2">
    <source>
        <dbReference type="HAMAP-Rule" id="MF_00274"/>
    </source>
</evidence>
<keyword evidence="2" id="KW-0963">Cytoplasm</keyword>
<dbReference type="GO" id="GO:0043590">
    <property type="term" value="C:bacterial nucleoid"/>
    <property type="evidence" value="ECO:0007669"/>
    <property type="project" value="UniProtKB-UniRule"/>
</dbReference>
<evidence type="ECO:0000313" key="4">
    <source>
        <dbReference type="Proteomes" id="UP000807825"/>
    </source>
</evidence>
<reference evidence="3" key="1">
    <citation type="submission" date="2020-07" db="EMBL/GenBank/DDBJ databases">
        <title>Huge and variable diversity of episymbiotic CPR bacteria and DPANN archaea in groundwater ecosystems.</title>
        <authorList>
            <person name="He C.Y."/>
            <person name="Keren R."/>
            <person name="Whittaker M."/>
            <person name="Farag I.F."/>
            <person name="Doudna J."/>
            <person name="Cate J.H.D."/>
            <person name="Banfield J.F."/>
        </authorList>
    </citation>
    <scope>NUCLEOTIDE SEQUENCE</scope>
    <source>
        <strain evidence="3">NC_groundwater_1664_Pr3_B-0.1um_52_9</strain>
    </source>
</reference>
<dbReference type="Gene3D" id="3.30.1310.10">
    <property type="entry name" value="Nucleoid-associated protein YbaB-like domain"/>
    <property type="match status" value="1"/>
</dbReference>
<dbReference type="NCBIfam" id="TIGR00103">
    <property type="entry name" value="DNA_YbaB_EbfC"/>
    <property type="match status" value="1"/>
</dbReference>
<keyword evidence="1 2" id="KW-0238">DNA-binding</keyword>
<evidence type="ECO:0000256" key="1">
    <source>
        <dbReference type="ARBA" id="ARBA00023125"/>
    </source>
</evidence>
<dbReference type="EMBL" id="JACRDE010000184">
    <property type="protein sequence ID" value="MBI5249121.1"/>
    <property type="molecule type" value="Genomic_DNA"/>
</dbReference>
<dbReference type="GO" id="GO:0005829">
    <property type="term" value="C:cytosol"/>
    <property type="evidence" value="ECO:0007669"/>
    <property type="project" value="TreeGrafter"/>
</dbReference>
<comment type="caution">
    <text evidence="3">The sequence shown here is derived from an EMBL/GenBank/DDBJ whole genome shotgun (WGS) entry which is preliminary data.</text>
</comment>
<dbReference type="GO" id="GO:0003677">
    <property type="term" value="F:DNA binding"/>
    <property type="evidence" value="ECO:0007669"/>
    <property type="project" value="UniProtKB-UniRule"/>
</dbReference>
<sequence>MFGMKDLIQQAQGLQTKLADIQEQLAGKIVVGRAGGDMVTVEANGAQEIMSVRIEKELLDANEVEFLQDLIVAATNDALRKSRDLMAQEMSKLTGGLRIPGLT</sequence>
<dbReference type="AlphaFoldDB" id="A0A9D6Z5F8"/>
<dbReference type="InterPro" id="IPR004401">
    <property type="entry name" value="YbaB/EbfC"/>
</dbReference>
<dbReference type="Proteomes" id="UP000807825">
    <property type="component" value="Unassembled WGS sequence"/>
</dbReference>
<gene>
    <name evidence="3" type="ORF">HY912_06475</name>
</gene>
<comment type="function">
    <text evidence="2">Binds to DNA and alters its conformation. May be involved in regulation of gene expression, nucleoid organization and DNA protection.</text>
</comment>
<dbReference type="PANTHER" id="PTHR33449:SF1">
    <property type="entry name" value="NUCLEOID-ASSOCIATED PROTEIN YBAB"/>
    <property type="match status" value="1"/>
</dbReference>
<proteinExistence type="inferred from homology"/>
<evidence type="ECO:0000313" key="3">
    <source>
        <dbReference type="EMBL" id="MBI5249121.1"/>
    </source>
</evidence>
<comment type="similarity">
    <text evidence="2">Belongs to the YbaB/EbfC family.</text>
</comment>
<name>A0A9D6Z5F8_9BACT</name>
<dbReference type="PIRSF" id="PIRSF004555">
    <property type="entry name" value="UCP004555"/>
    <property type="match status" value="1"/>
</dbReference>
<comment type="subcellular location">
    <subcellularLocation>
        <location evidence="2">Cytoplasm</location>
        <location evidence="2">Nucleoid</location>
    </subcellularLocation>
</comment>
<accession>A0A9D6Z5F8</accession>
<dbReference type="HAMAP" id="MF_00274">
    <property type="entry name" value="DNA_YbaB_EbfC"/>
    <property type="match status" value="1"/>
</dbReference>
<protein>
    <recommendedName>
        <fullName evidence="2">Nucleoid-associated protein HY912_06475</fullName>
    </recommendedName>
</protein>
<dbReference type="Pfam" id="PF02575">
    <property type="entry name" value="YbaB_DNA_bd"/>
    <property type="match status" value="1"/>
</dbReference>
<dbReference type="InterPro" id="IPR036894">
    <property type="entry name" value="YbaB-like_sf"/>
</dbReference>
<dbReference type="PANTHER" id="PTHR33449">
    <property type="entry name" value="NUCLEOID-ASSOCIATED PROTEIN YBAB"/>
    <property type="match status" value="1"/>
</dbReference>
<comment type="subunit">
    <text evidence="2">Homodimer.</text>
</comment>
<organism evidence="3 4">
    <name type="scientific">Desulfomonile tiedjei</name>
    <dbReference type="NCBI Taxonomy" id="2358"/>
    <lineage>
        <taxon>Bacteria</taxon>
        <taxon>Pseudomonadati</taxon>
        <taxon>Thermodesulfobacteriota</taxon>
        <taxon>Desulfomonilia</taxon>
        <taxon>Desulfomonilales</taxon>
        <taxon>Desulfomonilaceae</taxon>
        <taxon>Desulfomonile</taxon>
    </lineage>
</organism>